<gene>
    <name evidence="1" type="ORF">L2E82_31346</name>
</gene>
<dbReference type="Proteomes" id="UP001055811">
    <property type="component" value="Linkage Group LG05"/>
</dbReference>
<accession>A0ACB9D322</accession>
<evidence type="ECO:0000313" key="1">
    <source>
        <dbReference type="EMBL" id="KAI3740871.1"/>
    </source>
</evidence>
<reference evidence="1 2" key="2">
    <citation type="journal article" date="2022" name="Mol. Ecol. Resour.">
        <title>The genomes of chicory, endive, great burdock and yacon provide insights into Asteraceae paleo-polyploidization history and plant inulin production.</title>
        <authorList>
            <person name="Fan W."/>
            <person name="Wang S."/>
            <person name="Wang H."/>
            <person name="Wang A."/>
            <person name="Jiang F."/>
            <person name="Liu H."/>
            <person name="Zhao H."/>
            <person name="Xu D."/>
            <person name="Zhang Y."/>
        </authorList>
    </citation>
    <scope>NUCLEOTIDE SEQUENCE [LARGE SCALE GENOMIC DNA]</scope>
    <source>
        <strain evidence="2">cv. Punajuju</strain>
        <tissue evidence="1">Leaves</tissue>
    </source>
</reference>
<organism evidence="1 2">
    <name type="scientific">Cichorium intybus</name>
    <name type="common">Chicory</name>
    <dbReference type="NCBI Taxonomy" id="13427"/>
    <lineage>
        <taxon>Eukaryota</taxon>
        <taxon>Viridiplantae</taxon>
        <taxon>Streptophyta</taxon>
        <taxon>Embryophyta</taxon>
        <taxon>Tracheophyta</taxon>
        <taxon>Spermatophyta</taxon>
        <taxon>Magnoliopsida</taxon>
        <taxon>eudicotyledons</taxon>
        <taxon>Gunneridae</taxon>
        <taxon>Pentapetalae</taxon>
        <taxon>asterids</taxon>
        <taxon>campanulids</taxon>
        <taxon>Asterales</taxon>
        <taxon>Asteraceae</taxon>
        <taxon>Cichorioideae</taxon>
        <taxon>Cichorieae</taxon>
        <taxon>Cichoriinae</taxon>
        <taxon>Cichorium</taxon>
    </lineage>
</organism>
<reference evidence="2" key="1">
    <citation type="journal article" date="2022" name="Mol. Ecol. Resour.">
        <title>The genomes of chicory, endive, great burdock and yacon provide insights into Asteraceae palaeo-polyploidization history and plant inulin production.</title>
        <authorList>
            <person name="Fan W."/>
            <person name="Wang S."/>
            <person name="Wang H."/>
            <person name="Wang A."/>
            <person name="Jiang F."/>
            <person name="Liu H."/>
            <person name="Zhao H."/>
            <person name="Xu D."/>
            <person name="Zhang Y."/>
        </authorList>
    </citation>
    <scope>NUCLEOTIDE SEQUENCE [LARGE SCALE GENOMIC DNA]</scope>
    <source>
        <strain evidence="2">cv. Punajuju</strain>
    </source>
</reference>
<keyword evidence="2" id="KW-1185">Reference proteome</keyword>
<dbReference type="EMBL" id="CM042013">
    <property type="protein sequence ID" value="KAI3740871.1"/>
    <property type="molecule type" value="Genomic_DNA"/>
</dbReference>
<sequence length="134" mass="14424">MNTQGGGVNQDSCGVTQHSISVNEGVSGIGHKDNKVVTDEMNIHISEGVSGIGLKETVDEVENTMDEILQGGYVEGNAEVNQVGSNKDEGNVEVSRVGANEDEGNVEISQHIKTKRKENDTIYVFNDIQSLVYT</sequence>
<evidence type="ECO:0000313" key="2">
    <source>
        <dbReference type="Proteomes" id="UP001055811"/>
    </source>
</evidence>
<comment type="caution">
    <text evidence="1">The sequence shown here is derived from an EMBL/GenBank/DDBJ whole genome shotgun (WGS) entry which is preliminary data.</text>
</comment>
<protein>
    <submittedName>
        <fullName evidence="1">Uncharacterized protein</fullName>
    </submittedName>
</protein>
<proteinExistence type="predicted"/>
<name>A0ACB9D322_CICIN</name>